<evidence type="ECO:0000256" key="8">
    <source>
        <dbReference type="ARBA" id="ARBA00023170"/>
    </source>
</evidence>
<feature type="signal peptide" evidence="12">
    <location>
        <begin position="1"/>
        <end position="25"/>
    </location>
</feature>
<keyword evidence="6 11" id="KW-0798">TonB box</keyword>
<dbReference type="GO" id="GO:0009279">
    <property type="term" value="C:cell outer membrane"/>
    <property type="evidence" value="ECO:0007669"/>
    <property type="project" value="UniProtKB-SubCell"/>
</dbReference>
<evidence type="ECO:0000259" key="14">
    <source>
        <dbReference type="Pfam" id="PF07715"/>
    </source>
</evidence>
<keyword evidence="5 12" id="KW-0732">Signal</keyword>
<dbReference type="Gene3D" id="2.40.170.20">
    <property type="entry name" value="TonB-dependent receptor, beta-barrel domain"/>
    <property type="match status" value="1"/>
</dbReference>
<dbReference type="GO" id="GO:0015344">
    <property type="term" value="F:siderophore uptake transmembrane transporter activity"/>
    <property type="evidence" value="ECO:0007669"/>
    <property type="project" value="TreeGrafter"/>
</dbReference>
<evidence type="ECO:0000256" key="4">
    <source>
        <dbReference type="ARBA" id="ARBA00022692"/>
    </source>
</evidence>
<evidence type="ECO:0000259" key="13">
    <source>
        <dbReference type="Pfam" id="PF00593"/>
    </source>
</evidence>
<dbReference type="Pfam" id="PF07715">
    <property type="entry name" value="Plug"/>
    <property type="match status" value="1"/>
</dbReference>
<dbReference type="InterPro" id="IPR012910">
    <property type="entry name" value="Plug_dom"/>
</dbReference>
<evidence type="ECO:0000256" key="1">
    <source>
        <dbReference type="ARBA" id="ARBA00004571"/>
    </source>
</evidence>
<evidence type="ECO:0000256" key="5">
    <source>
        <dbReference type="ARBA" id="ARBA00022729"/>
    </source>
</evidence>
<name>A0A1I4T707_9BACT</name>
<dbReference type="RefSeq" id="WP_093394333.1">
    <property type="nucleotide sequence ID" value="NZ_FOUU01000003.1"/>
</dbReference>
<evidence type="ECO:0000313" key="15">
    <source>
        <dbReference type="EMBL" id="SFM72383.1"/>
    </source>
</evidence>
<evidence type="ECO:0000256" key="12">
    <source>
        <dbReference type="SAM" id="SignalP"/>
    </source>
</evidence>
<dbReference type="SUPFAM" id="SSF56935">
    <property type="entry name" value="Porins"/>
    <property type="match status" value="1"/>
</dbReference>
<keyword evidence="2 10" id="KW-0813">Transport</keyword>
<dbReference type="Pfam" id="PF00593">
    <property type="entry name" value="TonB_dep_Rec_b-barrel"/>
    <property type="match status" value="1"/>
</dbReference>
<keyword evidence="4 10" id="KW-0812">Transmembrane</keyword>
<evidence type="ECO:0000256" key="6">
    <source>
        <dbReference type="ARBA" id="ARBA00023077"/>
    </source>
</evidence>
<dbReference type="GO" id="GO:0044718">
    <property type="term" value="P:siderophore transmembrane transport"/>
    <property type="evidence" value="ECO:0007669"/>
    <property type="project" value="TreeGrafter"/>
</dbReference>
<dbReference type="PANTHER" id="PTHR30069">
    <property type="entry name" value="TONB-DEPENDENT OUTER MEMBRANE RECEPTOR"/>
    <property type="match status" value="1"/>
</dbReference>
<reference evidence="15 16" key="1">
    <citation type="submission" date="2016-10" db="EMBL/GenBank/DDBJ databases">
        <authorList>
            <person name="de Groot N.N."/>
        </authorList>
    </citation>
    <scope>NUCLEOTIDE SEQUENCE [LARGE SCALE GENOMIC DNA]</scope>
    <source>
        <strain evidence="15 16">DSM 9990</strain>
    </source>
</reference>
<dbReference type="OrthoDB" id="9763670at2"/>
<organism evidence="15 16">
    <name type="scientific">Thermodesulforhabdus norvegica</name>
    <dbReference type="NCBI Taxonomy" id="39841"/>
    <lineage>
        <taxon>Bacteria</taxon>
        <taxon>Pseudomonadati</taxon>
        <taxon>Thermodesulfobacteriota</taxon>
        <taxon>Syntrophobacteria</taxon>
        <taxon>Syntrophobacterales</taxon>
        <taxon>Thermodesulforhabdaceae</taxon>
        <taxon>Thermodesulforhabdus</taxon>
    </lineage>
</organism>
<accession>A0A1I4T707</accession>
<dbReference type="PROSITE" id="PS52016">
    <property type="entry name" value="TONB_DEPENDENT_REC_3"/>
    <property type="match status" value="1"/>
</dbReference>
<evidence type="ECO:0000256" key="11">
    <source>
        <dbReference type="RuleBase" id="RU003357"/>
    </source>
</evidence>
<keyword evidence="8 15" id="KW-0675">Receptor</keyword>
<dbReference type="PANTHER" id="PTHR30069:SF29">
    <property type="entry name" value="HEMOGLOBIN AND HEMOGLOBIN-HAPTOGLOBIN-BINDING PROTEIN 1-RELATED"/>
    <property type="match status" value="1"/>
</dbReference>
<protein>
    <submittedName>
        <fullName evidence="15">Outer membrane receptor proteins, mostly Fe transport</fullName>
    </submittedName>
</protein>
<evidence type="ECO:0000256" key="3">
    <source>
        <dbReference type="ARBA" id="ARBA00022452"/>
    </source>
</evidence>
<evidence type="ECO:0000256" key="2">
    <source>
        <dbReference type="ARBA" id="ARBA00022448"/>
    </source>
</evidence>
<gene>
    <name evidence="15" type="ORF">SAMN05660836_01259</name>
</gene>
<feature type="domain" description="TonB-dependent receptor plug" evidence="14">
    <location>
        <begin position="48"/>
        <end position="143"/>
    </location>
</feature>
<evidence type="ECO:0000256" key="10">
    <source>
        <dbReference type="PROSITE-ProRule" id="PRU01360"/>
    </source>
</evidence>
<dbReference type="InterPro" id="IPR037066">
    <property type="entry name" value="Plug_dom_sf"/>
</dbReference>
<dbReference type="InterPro" id="IPR039426">
    <property type="entry name" value="TonB-dep_rcpt-like"/>
</dbReference>
<dbReference type="Gene3D" id="2.170.130.10">
    <property type="entry name" value="TonB-dependent receptor, plug domain"/>
    <property type="match status" value="1"/>
</dbReference>
<sequence length="676" mass="76224">MKSKKAFVPAFLLLLTVLLLNDGVAANTIVVNVPGEIVVTASKLPQKQDDITQKIDIINRERIDFTPFIQRNIAEILRYQPGTFVNPLSRNDANWGSYGGLGPKYNVFLLDGLPIDSFADLMSLDPLILDRAEVHRGPASVMYPIYLSMDFAGNQTPLAGITNLITKEKIEEPCTILGTGYGSWNTFAGTGYHQGRVENLHYFLGASYERSDYTNYGTENSWLHILSDPDYDKARLFAKGTYFFDGKDSHKLSLFVHHTEHYGDVGRPNRDYDHDYTTLNADYSNLLYDYDEVMFQFKVGYRRYNRSWNEDNYPDLSLRSHDGVQQNIIPLDLSFNVHHGNGLLTFGSDAQWATYETYSESRGVETKGNDMNAWSFGLYAEEKYRLGKFVFRLGGRYLRIEHSYNLLGGNEPEVEDASWDKFTWSTGLRYKASDNLSLYVNAGSSFQAPSGKSVGGTLSISDRGVPGRNGQLPNPNLKPEEGMSFDAGADLNVVDRLFLNIRGFSTFVDDAIVENVVSRDPSQTQSVNAGKSKSLGVEIEGRYAITNSIEIFANYTFVHTKVENNVDPNQDGSEVPFVPSHLGNLGLVIRLPWDLTIVPYLHVFGKYYDSTDKTSRQSFGPEELINIHIEKPILKSDTWKLKLSLDLNNITDNAYEMPWQFRDPGFNTMIKADLVF</sequence>
<evidence type="ECO:0000256" key="7">
    <source>
        <dbReference type="ARBA" id="ARBA00023136"/>
    </source>
</evidence>
<keyword evidence="16" id="KW-1185">Reference proteome</keyword>
<feature type="chain" id="PRO_5011762319" evidence="12">
    <location>
        <begin position="26"/>
        <end position="676"/>
    </location>
</feature>
<dbReference type="InterPro" id="IPR036942">
    <property type="entry name" value="Beta-barrel_TonB_sf"/>
</dbReference>
<comment type="subcellular location">
    <subcellularLocation>
        <location evidence="1 10">Cell outer membrane</location>
        <topology evidence="1 10">Multi-pass membrane protein</topology>
    </subcellularLocation>
</comment>
<comment type="similarity">
    <text evidence="10 11">Belongs to the TonB-dependent receptor family.</text>
</comment>
<keyword evidence="9 10" id="KW-0998">Cell outer membrane</keyword>
<dbReference type="EMBL" id="FOUU01000003">
    <property type="protein sequence ID" value="SFM72383.1"/>
    <property type="molecule type" value="Genomic_DNA"/>
</dbReference>
<feature type="domain" description="TonB-dependent receptor-like beta-barrel" evidence="13">
    <location>
        <begin position="245"/>
        <end position="621"/>
    </location>
</feature>
<proteinExistence type="inferred from homology"/>
<dbReference type="InterPro" id="IPR000531">
    <property type="entry name" value="Beta-barrel_TonB"/>
</dbReference>
<evidence type="ECO:0000256" key="9">
    <source>
        <dbReference type="ARBA" id="ARBA00023237"/>
    </source>
</evidence>
<dbReference type="AlphaFoldDB" id="A0A1I4T707"/>
<dbReference type="STRING" id="39841.SAMN05660836_01259"/>
<dbReference type="Proteomes" id="UP000199611">
    <property type="component" value="Unassembled WGS sequence"/>
</dbReference>
<evidence type="ECO:0000313" key="16">
    <source>
        <dbReference type="Proteomes" id="UP000199611"/>
    </source>
</evidence>
<keyword evidence="7 10" id="KW-0472">Membrane</keyword>
<keyword evidence="3 10" id="KW-1134">Transmembrane beta strand</keyword>